<feature type="transmembrane region" description="Helical" evidence="1">
    <location>
        <begin position="22"/>
        <end position="43"/>
    </location>
</feature>
<evidence type="ECO:0000256" key="1">
    <source>
        <dbReference type="SAM" id="Phobius"/>
    </source>
</evidence>
<evidence type="ECO:0000313" key="3">
    <source>
        <dbReference type="Proteomes" id="UP000051446"/>
    </source>
</evidence>
<evidence type="ECO:0000313" key="2">
    <source>
        <dbReference type="EMBL" id="KRP45349.1"/>
    </source>
</evidence>
<keyword evidence="1" id="KW-0812">Transmembrane</keyword>
<accession>A0A0R2YA21</accession>
<keyword evidence="1" id="KW-0472">Membrane</keyword>
<comment type="caution">
    <text evidence="2">The sequence shown here is derived from an EMBL/GenBank/DDBJ whole genome shotgun (WGS) entry which is preliminary data.</text>
</comment>
<dbReference type="RefSeq" id="WP_057012575.1">
    <property type="nucleotide sequence ID" value="NZ_JYLH01000007.1"/>
</dbReference>
<organism evidence="2 3">
    <name type="scientific">Pseudomonas libanensis</name>
    <dbReference type="NCBI Taxonomy" id="75588"/>
    <lineage>
        <taxon>Bacteria</taxon>
        <taxon>Pseudomonadati</taxon>
        <taxon>Pseudomonadota</taxon>
        <taxon>Gammaproteobacteria</taxon>
        <taxon>Pseudomonadales</taxon>
        <taxon>Pseudomonadaceae</taxon>
        <taxon>Pseudomonas</taxon>
    </lineage>
</organism>
<gene>
    <name evidence="2" type="ORF">TU73_13145</name>
</gene>
<proteinExistence type="predicted"/>
<dbReference type="EMBL" id="JYLH01000007">
    <property type="protein sequence ID" value="KRP45349.1"/>
    <property type="molecule type" value="Genomic_DNA"/>
</dbReference>
<keyword evidence="1" id="KW-1133">Transmembrane helix</keyword>
<protein>
    <submittedName>
        <fullName evidence="2">Uncharacterized protein</fullName>
    </submittedName>
</protein>
<dbReference type="PATRIC" id="fig|75588.4.peg.5042"/>
<reference evidence="2 3" key="1">
    <citation type="submission" date="2015-02" db="EMBL/GenBank/DDBJ databases">
        <title>Pseudomonas helleri sp. nov. and Pseudomonas weihenstephanensis sp. nov., isolated from raw cows milk.</title>
        <authorList>
            <person name="von Neubeck M."/>
            <person name="Huptas C."/>
            <person name="Wenning M."/>
            <person name="Scherer S."/>
        </authorList>
    </citation>
    <scope>NUCLEOTIDE SEQUENCE [LARGE SCALE GENOMIC DNA]</scope>
    <source>
        <strain evidence="2 3">DSM 17149</strain>
    </source>
</reference>
<dbReference type="AlphaFoldDB" id="A0A0R2YA21"/>
<dbReference type="Proteomes" id="UP000051446">
    <property type="component" value="Unassembled WGS sequence"/>
</dbReference>
<feature type="transmembrane region" description="Helical" evidence="1">
    <location>
        <begin position="55"/>
        <end position="75"/>
    </location>
</feature>
<name>A0A0R2YA21_9PSED</name>
<sequence>MANNKIWSSITIFETGLSAAEWGWRIITLVFIGGSATGSALIAKADPILSQFGPIYWIATGIVVALALSLIFFLIKSAMLKQSIADLYKVQLMKKSDVNPLAESFTNLIIHIEDLKLPGQQLHKNKHFKGCVFTGPSTLAIIGGLYRDNSFNNCGEIIALPSNIFLSGVTLLLDCTVEKCQFLQLTILVDQATGNEMLAHGAPVRGIESSNPEPI</sequence>